<accession>A0A382EDX2</accession>
<name>A0A382EDX2_9ZZZZ</name>
<evidence type="ECO:0000256" key="2">
    <source>
        <dbReference type="ARBA" id="ARBA00023134"/>
    </source>
</evidence>
<evidence type="ECO:0000256" key="1">
    <source>
        <dbReference type="ARBA" id="ARBA00022741"/>
    </source>
</evidence>
<dbReference type="PANTHER" id="PTHR43381">
    <property type="entry name" value="TRANSLATION INITIATION FACTOR IF-2-RELATED"/>
    <property type="match status" value="1"/>
</dbReference>
<dbReference type="GO" id="GO:0005737">
    <property type="term" value="C:cytoplasm"/>
    <property type="evidence" value="ECO:0007669"/>
    <property type="project" value="TreeGrafter"/>
</dbReference>
<dbReference type="InterPro" id="IPR015760">
    <property type="entry name" value="TIF_IF2"/>
</dbReference>
<feature type="domain" description="Translation initiation factor IF-2 N-terminal" evidence="4">
    <location>
        <begin position="280"/>
        <end position="330"/>
    </location>
</feature>
<proteinExistence type="predicted"/>
<feature type="compositionally biased region" description="Basic and acidic residues" evidence="3">
    <location>
        <begin position="26"/>
        <end position="37"/>
    </location>
</feature>
<dbReference type="GO" id="GO:0003743">
    <property type="term" value="F:translation initiation factor activity"/>
    <property type="evidence" value="ECO:0007669"/>
    <property type="project" value="TreeGrafter"/>
</dbReference>
<feature type="compositionally biased region" description="Basic and acidic residues" evidence="3">
    <location>
        <begin position="95"/>
        <end position="109"/>
    </location>
</feature>
<dbReference type="PANTHER" id="PTHR43381:SF5">
    <property type="entry name" value="TR-TYPE G DOMAIN-CONTAINING PROTEIN"/>
    <property type="match status" value="1"/>
</dbReference>
<evidence type="ECO:0000259" key="4">
    <source>
        <dbReference type="Pfam" id="PF04760"/>
    </source>
</evidence>
<feature type="region of interest" description="Disordered" evidence="3">
    <location>
        <begin position="1"/>
        <end position="20"/>
    </location>
</feature>
<protein>
    <recommendedName>
        <fullName evidence="4">Translation initiation factor IF-2 N-terminal domain-containing protein</fullName>
    </recommendedName>
</protein>
<gene>
    <name evidence="5" type="ORF">METZ01_LOCUS201055</name>
</gene>
<feature type="non-terminal residue" evidence="5">
    <location>
        <position position="379"/>
    </location>
</feature>
<dbReference type="GO" id="GO:0005525">
    <property type="term" value="F:GTP binding"/>
    <property type="evidence" value="ECO:0007669"/>
    <property type="project" value="UniProtKB-KW"/>
</dbReference>
<feature type="compositionally biased region" description="Basic residues" evidence="3">
    <location>
        <begin position="210"/>
        <end position="221"/>
    </location>
</feature>
<feature type="compositionally biased region" description="Acidic residues" evidence="3">
    <location>
        <begin position="63"/>
        <end position="94"/>
    </location>
</feature>
<feature type="compositionally biased region" description="Basic and acidic residues" evidence="3">
    <location>
        <begin position="254"/>
        <end position="274"/>
    </location>
</feature>
<dbReference type="InterPro" id="IPR006847">
    <property type="entry name" value="IF2_N"/>
</dbReference>
<keyword evidence="2" id="KW-0342">GTP-binding</keyword>
<dbReference type="Gene3D" id="3.40.50.300">
    <property type="entry name" value="P-loop containing nucleotide triphosphate hydrolases"/>
    <property type="match status" value="1"/>
</dbReference>
<dbReference type="Pfam" id="PF04760">
    <property type="entry name" value="IF2_N"/>
    <property type="match status" value="1"/>
</dbReference>
<evidence type="ECO:0000313" key="5">
    <source>
        <dbReference type="EMBL" id="SVB48201.1"/>
    </source>
</evidence>
<sequence length="379" mass="42028">MLRISVSDEEAPMSDGDVSRILARLERERRSGGKDSAEAIEAVMEEAKPTAGRRRRRQPPAEPEPEVELQDDEEPVVEVIEAVEEEEAEVGAVEEIERSEPESKEELESVKSTGEILHKEPLGTIEEEGVSAAPNLEDAPPEQVVAEPVGEQSLPESDPRSGETPQPVRQGVPEGLARVIRRPKSAAPSTGAAGQVRIQAEGYTADGQRNLRKKRKGKKRQRVDQSAVQENVQRVMAELKGGGKKRRRKGASPSKEDQEAAQEEARQEEERERKTVRVNEFLTISELSDLVDVSSTEIIGSAFKDLGLMVTINQRLDFDHIELLLDGFGFTAIREEEYSVPDEEEVEEDAPEDLEPRSPVVTVMGHVDHGKTLLLDFIR</sequence>
<evidence type="ECO:0000256" key="3">
    <source>
        <dbReference type="SAM" id="MobiDB-lite"/>
    </source>
</evidence>
<organism evidence="5">
    <name type="scientific">marine metagenome</name>
    <dbReference type="NCBI Taxonomy" id="408172"/>
    <lineage>
        <taxon>unclassified sequences</taxon>
        <taxon>metagenomes</taxon>
        <taxon>ecological metagenomes</taxon>
    </lineage>
</organism>
<dbReference type="InterPro" id="IPR027417">
    <property type="entry name" value="P-loop_NTPase"/>
</dbReference>
<dbReference type="AlphaFoldDB" id="A0A382EDX2"/>
<dbReference type="EMBL" id="UINC01043743">
    <property type="protein sequence ID" value="SVB48201.1"/>
    <property type="molecule type" value="Genomic_DNA"/>
</dbReference>
<feature type="region of interest" description="Disordered" evidence="3">
    <location>
        <begin position="26"/>
        <end position="274"/>
    </location>
</feature>
<keyword evidence="1" id="KW-0547">Nucleotide-binding</keyword>
<reference evidence="5" key="1">
    <citation type="submission" date="2018-05" db="EMBL/GenBank/DDBJ databases">
        <authorList>
            <person name="Lanie J.A."/>
            <person name="Ng W.-L."/>
            <person name="Kazmierczak K.M."/>
            <person name="Andrzejewski T.M."/>
            <person name="Davidsen T.M."/>
            <person name="Wayne K.J."/>
            <person name="Tettelin H."/>
            <person name="Glass J.I."/>
            <person name="Rusch D."/>
            <person name="Podicherti R."/>
            <person name="Tsui H.-C.T."/>
            <person name="Winkler M.E."/>
        </authorList>
    </citation>
    <scope>NUCLEOTIDE SEQUENCE</scope>
</reference>